<evidence type="ECO:0000256" key="2">
    <source>
        <dbReference type="SAM" id="Phobius"/>
    </source>
</evidence>
<comment type="caution">
    <text evidence="3">The sequence shown here is derived from an EMBL/GenBank/DDBJ whole genome shotgun (WGS) entry which is preliminary data.</text>
</comment>
<evidence type="ECO:0000313" key="4">
    <source>
        <dbReference type="Proteomes" id="UP000295718"/>
    </source>
</evidence>
<accession>A0A4R1R284</accession>
<dbReference type="STRING" id="1469948.GCA_000732725_03650"/>
<sequence>MTSLLVAKQYLKRIYGRYEVYLIPLFKFLISFVCFLLVNANLGYMNKIDNIAIVLVLALMCSFMPANFVIIAAAALVIGHLYALSLECAVVALALFLLMFLLYFRFSPKDMLVVVLTPICFSLKIPYVIPIAMGLLSTPASAVSAACGVIVYYLIAYIRQSDTALASMETEEITAKFRYLIDGILNNKGMIVTLAAFTATIILVYLIRRLSMDHSWTIAIIAGALVNVMILLVGDLMFETNVSIGGIIVGTIVSALIAVVIQFFEFNVDYSRTEKVQFEDDEYYYYVKAVPKVTVATPERKVKQINSQKRTRPSQGARMVEGRSSAKR</sequence>
<keyword evidence="4" id="KW-1185">Reference proteome</keyword>
<protein>
    <submittedName>
        <fullName evidence="3">Uncharacterized protein</fullName>
    </submittedName>
</protein>
<feature type="transmembrane region" description="Helical" evidence="2">
    <location>
        <begin position="84"/>
        <end position="104"/>
    </location>
</feature>
<organism evidence="3 4">
    <name type="scientific">Kineothrix alysoides</name>
    <dbReference type="NCBI Taxonomy" id="1469948"/>
    <lineage>
        <taxon>Bacteria</taxon>
        <taxon>Bacillati</taxon>
        <taxon>Bacillota</taxon>
        <taxon>Clostridia</taxon>
        <taxon>Lachnospirales</taxon>
        <taxon>Lachnospiraceae</taxon>
        <taxon>Kineothrix</taxon>
    </lineage>
</organism>
<proteinExistence type="predicted"/>
<dbReference type="RefSeq" id="WP_031392269.1">
    <property type="nucleotide sequence ID" value="NZ_JPNB01000002.1"/>
</dbReference>
<feature type="transmembrane region" description="Helical" evidence="2">
    <location>
        <begin position="111"/>
        <end position="133"/>
    </location>
</feature>
<keyword evidence="2" id="KW-0472">Membrane</keyword>
<feature type="transmembrane region" description="Helical" evidence="2">
    <location>
        <begin position="189"/>
        <end position="208"/>
    </location>
</feature>
<feature type="region of interest" description="Disordered" evidence="1">
    <location>
        <begin position="301"/>
        <end position="328"/>
    </location>
</feature>
<feature type="transmembrane region" description="Helical" evidence="2">
    <location>
        <begin position="214"/>
        <end position="232"/>
    </location>
</feature>
<feature type="transmembrane region" description="Helical" evidence="2">
    <location>
        <begin position="139"/>
        <end position="158"/>
    </location>
</feature>
<dbReference type="OrthoDB" id="1766220at2"/>
<gene>
    <name evidence="3" type="ORF">EDD76_104211</name>
</gene>
<dbReference type="Proteomes" id="UP000295718">
    <property type="component" value="Unassembled WGS sequence"/>
</dbReference>
<evidence type="ECO:0000256" key="1">
    <source>
        <dbReference type="SAM" id="MobiDB-lite"/>
    </source>
</evidence>
<name>A0A4R1R284_9FIRM</name>
<keyword evidence="2" id="KW-1133">Transmembrane helix</keyword>
<dbReference type="AlphaFoldDB" id="A0A4R1R284"/>
<feature type="transmembrane region" description="Helical" evidence="2">
    <location>
        <begin position="244"/>
        <end position="264"/>
    </location>
</feature>
<dbReference type="EMBL" id="SLUO01000004">
    <property type="protein sequence ID" value="TCL59474.1"/>
    <property type="molecule type" value="Genomic_DNA"/>
</dbReference>
<feature type="transmembrane region" description="Helical" evidence="2">
    <location>
        <begin position="20"/>
        <end position="39"/>
    </location>
</feature>
<evidence type="ECO:0000313" key="3">
    <source>
        <dbReference type="EMBL" id="TCL59474.1"/>
    </source>
</evidence>
<keyword evidence="2" id="KW-0812">Transmembrane</keyword>
<feature type="transmembrane region" description="Helical" evidence="2">
    <location>
        <begin position="51"/>
        <end position="78"/>
    </location>
</feature>
<reference evidence="3 4" key="1">
    <citation type="submission" date="2019-03" db="EMBL/GenBank/DDBJ databases">
        <title>Genomic Encyclopedia of Type Strains, Phase IV (KMG-IV): sequencing the most valuable type-strain genomes for metagenomic binning, comparative biology and taxonomic classification.</title>
        <authorList>
            <person name="Goeker M."/>
        </authorList>
    </citation>
    <scope>NUCLEOTIDE SEQUENCE [LARGE SCALE GENOMIC DNA]</scope>
    <source>
        <strain evidence="3 4">DSM 100556</strain>
    </source>
</reference>